<dbReference type="Gene3D" id="3.30.450.20">
    <property type="entry name" value="PAS domain"/>
    <property type="match status" value="1"/>
</dbReference>
<dbReference type="InterPro" id="IPR035965">
    <property type="entry name" value="PAS-like_dom_sf"/>
</dbReference>
<feature type="domain" description="PAS" evidence="8">
    <location>
        <begin position="198"/>
        <end position="267"/>
    </location>
</feature>
<evidence type="ECO:0000256" key="4">
    <source>
        <dbReference type="ARBA" id="ARBA00022679"/>
    </source>
</evidence>
<proteinExistence type="predicted"/>
<gene>
    <name evidence="9" type="ORF">K3162_07180</name>
</gene>
<dbReference type="CDD" id="cd00130">
    <property type="entry name" value="PAS"/>
    <property type="match status" value="1"/>
</dbReference>
<dbReference type="InterPro" id="IPR003018">
    <property type="entry name" value="GAF"/>
</dbReference>
<sequence>MAKVPPQIMDMVKSKGSTWPIGEGPSQQFCGEEERLSVLASYGGTELVGDAELRGIAEFAAKLCATPMAMVTFVEKDHQRFLARTGLDAETTPRRTSFCAHAMLGSEPMVIPDAREDERFANNPLVTGEPNIRFYAGHPLISAEGAPLGALCVIDSEPRSEGLSDLQQEGLAVLAQAVMRRLGQRRLGRHVNATLRQQEQELRQMIDSVPGIAWRSDDKGNFSHVNARWQELTGLEPPKTKEDWRPVIHPEDWEQTLSLFLQALEQGTLFEAEWRLKHTDGAYRWVQARAVPIVEEGQPVSWFGTVTDVDKAHRISESRDLLARELSHRIKNIFAVVSGLIAIRSRGREEVEGFAKELTDTIRALGTAHDYVRPMSERRGETLSGLLTDLLAPYDPKGGERFTITGPGVKIGARAATPLALIFHELATNSAKYGALSCAEGHVAVTVTDDGEADGRICVTWEERASPCGPGAQQETEGFGSRLLRMAVESQLNGSFERSYSDDGLDVRIVLPHKSIAD</sequence>
<dbReference type="Pfam" id="PF01590">
    <property type="entry name" value="GAF"/>
    <property type="match status" value="1"/>
</dbReference>
<comment type="catalytic activity">
    <reaction evidence="1">
        <text>ATP + protein L-histidine = ADP + protein N-phospho-L-histidine.</text>
        <dbReference type="EC" id="2.7.13.3"/>
    </reaction>
</comment>
<evidence type="ECO:0000313" key="10">
    <source>
        <dbReference type="Proteomes" id="UP000824300"/>
    </source>
</evidence>
<dbReference type="PANTHER" id="PTHR43102:SF2">
    <property type="entry name" value="GAF DOMAIN-CONTAINING PROTEIN"/>
    <property type="match status" value="1"/>
</dbReference>
<dbReference type="SUPFAM" id="SSF55781">
    <property type="entry name" value="GAF domain-like"/>
    <property type="match status" value="1"/>
</dbReference>
<dbReference type="EC" id="2.7.13.3" evidence="2"/>
<dbReference type="Pfam" id="PF07536">
    <property type="entry name" value="HWE_HK"/>
    <property type="match status" value="1"/>
</dbReference>
<keyword evidence="3" id="KW-0597">Phosphoprotein</keyword>
<dbReference type="InterPro" id="IPR000014">
    <property type="entry name" value="PAS"/>
</dbReference>
<dbReference type="PANTHER" id="PTHR43102">
    <property type="entry name" value="SLR1143 PROTEIN"/>
    <property type="match status" value="1"/>
</dbReference>
<dbReference type="NCBIfam" id="TIGR00229">
    <property type="entry name" value="sensory_box"/>
    <property type="match status" value="1"/>
</dbReference>
<keyword evidence="10" id="KW-1185">Reference proteome</keyword>
<name>A0ABX8ZR20_9SPHN</name>
<organism evidence="9 10">
    <name type="scientific">Qipengyuania xiapuensis</name>
    <dbReference type="NCBI Taxonomy" id="2867236"/>
    <lineage>
        <taxon>Bacteria</taxon>
        <taxon>Pseudomonadati</taxon>
        <taxon>Pseudomonadota</taxon>
        <taxon>Alphaproteobacteria</taxon>
        <taxon>Sphingomonadales</taxon>
        <taxon>Erythrobacteraceae</taxon>
        <taxon>Qipengyuania</taxon>
    </lineage>
</organism>
<evidence type="ECO:0000259" key="8">
    <source>
        <dbReference type="PROSITE" id="PS50112"/>
    </source>
</evidence>
<dbReference type="SMART" id="SM00091">
    <property type="entry name" value="PAS"/>
    <property type="match status" value="1"/>
</dbReference>
<dbReference type="SMART" id="SM00086">
    <property type="entry name" value="PAC"/>
    <property type="match status" value="1"/>
</dbReference>
<accession>A0ABX8ZR20</accession>
<dbReference type="InterPro" id="IPR013655">
    <property type="entry name" value="PAS_fold_3"/>
</dbReference>
<keyword evidence="5" id="KW-0547">Nucleotide-binding</keyword>
<evidence type="ECO:0000256" key="6">
    <source>
        <dbReference type="ARBA" id="ARBA00022777"/>
    </source>
</evidence>
<dbReference type="PROSITE" id="PS50112">
    <property type="entry name" value="PAS"/>
    <property type="match status" value="1"/>
</dbReference>
<dbReference type="InterPro" id="IPR029016">
    <property type="entry name" value="GAF-like_dom_sf"/>
</dbReference>
<keyword evidence="7" id="KW-0067">ATP-binding</keyword>
<dbReference type="InterPro" id="IPR036890">
    <property type="entry name" value="HATPase_C_sf"/>
</dbReference>
<evidence type="ECO:0000256" key="1">
    <source>
        <dbReference type="ARBA" id="ARBA00000085"/>
    </source>
</evidence>
<protein>
    <recommendedName>
        <fullName evidence="2">histidine kinase</fullName>
        <ecNumber evidence="2">2.7.13.3</ecNumber>
    </recommendedName>
</protein>
<dbReference type="Pfam" id="PF08447">
    <property type="entry name" value="PAS_3"/>
    <property type="match status" value="1"/>
</dbReference>
<keyword evidence="4" id="KW-0808">Transferase</keyword>
<evidence type="ECO:0000256" key="5">
    <source>
        <dbReference type="ARBA" id="ARBA00022741"/>
    </source>
</evidence>
<evidence type="ECO:0000256" key="2">
    <source>
        <dbReference type="ARBA" id="ARBA00012438"/>
    </source>
</evidence>
<dbReference type="Gene3D" id="3.30.450.40">
    <property type="match status" value="1"/>
</dbReference>
<keyword evidence="6" id="KW-0418">Kinase</keyword>
<evidence type="ECO:0000256" key="3">
    <source>
        <dbReference type="ARBA" id="ARBA00022553"/>
    </source>
</evidence>
<dbReference type="SMART" id="SM00911">
    <property type="entry name" value="HWE_HK"/>
    <property type="match status" value="1"/>
</dbReference>
<dbReference type="EMBL" id="CP081296">
    <property type="protein sequence ID" value="QZD91362.1"/>
    <property type="molecule type" value="Genomic_DNA"/>
</dbReference>
<dbReference type="Gene3D" id="3.30.565.10">
    <property type="entry name" value="Histidine kinase-like ATPase, C-terminal domain"/>
    <property type="match status" value="1"/>
</dbReference>
<dbReference type="InterPro" id="IPR011102">
    <property type="entry name" value="Sig_transdc_His_kinase_HWE"/>
</dbReference>
<reference evidence="9 10" key="1">
    <citation type="submission" date="2021-08" db="EMBL/GenBank/DDBJ databases">
        <title>Comparative Genomics Analysis of the Genus Qipengyuania Reveals Extensive Genetic Diversity and Metabolic Versatility, Including the Description of Fifteen Novel Species.</title>
        <authorList>
            <person name="Liu Y."/>
        </authorList>
    </citation>
    <scope>NUCLEOTIDE SEQUENCE [LARGE SCALE GENOMIC DNA]</scope>
    <source>
        <strain evidence="9 10">1NDW3</strain>
    </source>
</reference>
<evidence type="ECO:0000313" key="9">
    <source>
        <dbReference type="EMBL" id="QZD91362.1"/>
    </source>
</evidence>
<evidence type="ECO:0000256" key="7">
    <source>
        <dbReference type="ARBA" id="ARBA00022840"/>
    </source>
</evidence>
<dbReference type="Proteomes" id="UP000824300">
    <property type="component" value="Chromosome"/>
</dbReference>
<dbReference type="SUPFAM" id="SSF55785">
    <property type="entry name" value="PYP-like sensor domain (PAS domain)"/>
    <property type="match status" value="1"/>
</dbReference>
<dbReference type="InterPro" id="IPR001610">
    <property type="entry name" value="PAC"/>
</dbReference>